<evidence type="ECO:0000256" key="1">
    <source>
        <dbReference type="ARBA" id="ARBA00004123"/>
    </source>
</evidence>
<feature type="domain" description="HTH CENPB-type" evidence="5">
    <location>
        <begin position="81"/>
        <end position="114"/>
    </location>
</feature>
<name>A0ABQ9GWP3_9NEOP</name>
<evidence type="ECO:0000259" key="5">
    <source>
        <dbReference type="Pfam" id="PF03221"/>
    </source>
</evidence>
<dbReference type="PANTHER" id="PTHR19303:SF73">
    <property type="entry name" value="PROTEIN PDC2"/>
    <property type="match status" value="1"/>
</dbReference>
<comment type="caution">
    <text evidence="6">The sequence shown here is derived from an EMBL/GenBank/DDBJ whole genome shotgun (WGS) entry which is preliminary data.</text>
</comment>
<comment type="subcellular location">
    <subcellularLocation>
        <location evidence="1">Nucleus</location>
    </subcellularLocation>
</comment>
<evidence type="ECO:0000256" key="3">
    <source>
        <dbReference type="SAM" id="MobiDB-lite"/>
    </source>
</evidence>
<dbReference type="SUPFAM" id="SSF46689">
    <property type="entry name" value="Homeodomain-like"/>
    <property type="match status" value="1"/>
</dbReference>
<keyword evidence="2" id="KW-0238">DNA-binding</keyword>
<dbReference type="InterPro" id="IPR004875">
    <property type="entry name" value="DDE_SF_endonuclease_dom"/>
</dbReference>
<feature type="compositionally biased region" description="Acidic residues" evidence="3">
    <location>
        <begin position="382"/>
        <end position="396"/>
    </location>
</feature>
<feature type="region of interest" description="Disordered" evidence="3">
    <location>
        <begin position="376"/>
        <end position="401"/>
    </location>
</feature>
<dbReference type="InterPro" id="IPR009057">
    <property type="entry name" value="Homeodomain-like_sf"/>
</dbReference>
<accession>A0ABQ9GWP3</accession>
<feature type="non-terminal residue" evidence="6">
    <location>
        <position position="471"/>
    </location>
</feature>
<dbReference type="Pfam" id="PF03184">
    <property type="entry name" value="DDE_1"/>
    <property type="match status" value="1"/>
</dbReference>
<protein>
    <recommendedName>
        <fullName evidence="8">HTH CENPB-type domain-containing protein</fullName>
    </recommendedName>
</protein>
<organism evidence="6 7">
    <name type="scientific">Dryococelus australis</name>
    <dbReference type="NCBI Taxonomy" id="614101"/>
    <lineage>
        <taxon>Eukaryota</taxon>
        <taxon>Metazoa</taxon>
        <taxon>Ecdysozoa</taxon>
        <taxon>Arthropoda</taxon>
        <taxon>Hexapoda</taxon>
        <taxon>Insecta</taxon>
        <taxon>Pterygota</taxon>
        <taxon>Neoptera</taxon>
        <taxon>Polyneoptera</taxon>
        <taxon>Phasmatodea</taxon>
        <taxon>Verophasmatodea</taxon>
        <taxon>Anareolatae</taxon>
        <taxon>Phasmatidae</taxon>
        <taxon>Eurycanthinae</taxon>
        <taxon>Dryococelus</taxon>
    </lineage>
</organism>
<evidence type="ECO:0008006" key="8">
    <source>
        <dbReference type="Google" id="ProtNLM"/>
    </source>
</evidence>
<dbReference type="Gene3D" id="1.10.10.60">
    <property type="entry name" value="Homeodomain-like"/>
    <property type="match status" value="1"/>
</dbReference>
<dbReference type="Proteomes" id="UP001159363">
    <property type="component" value="Chromosome 7"/>
</dbReference>
<evidence type="ECO:0000313" key="7">
    <source>
        <dbReference type="Proteomes" id="UP001159363"/>
    </source>
</evidence>
<sequence length="471" mass="53382">MYPVAMCPASSVLFRVYHLSHFERHAQRLVVVKCYPSLVTYKMLKHKALSLREKKWFKGTAGQVERLNVRSTGNEDINGTAKGVPVSGPLIQEQALEVAKELGKNDFTASDGWLALKFQKSSVCGEAEDVDSQTGYQPRDVFNGDETGLLFRAIPTRILAEGKEKCVRAIWWATLKNSWRLEKLLIRDPLKVLIEITFQYQWKSNKKSWMTATIMEEGLHEQECLATCHPHIKLSNVSLIFFPANTTSITQPMDQGVIYTLKCFYKKKVLQHLLTEIENSGSLTELTKKITVRDCVYWVARAAKQIRPDTVKKCFAKAGFKEIEETDDDEDNQPLNELADMLRRGCQDIDAEAVVSFNDDLSKEEGVDRAVQLINNHPGDEAVQEDDDENNDEEDESKQTVDDLKIKSYAKALYAVRDLEEFAASKNCPTVDATGLNEKAIIQKTVKQLTLMDIWQNTASSFDIRTTHGYI</sequence>
<proteinExistence type="predicted"/>
<gene>
    <name evidence="6" type="ORF">PR048_020887</name>
</gene>
<dbReference type="InterPro" id="IPR050863">
    <property type="entry name" value="CenT-Element_Derived"/>
</dbReference>
<keyword evidence="7" id="KW-1185">Reference proteome</keyword>
<dbReference type="Pfam" id="PF03221">
    <property type="entry name" value="HTH_Tnp_Tc5"/>
    <property type="match status" value="1"/>
</dbReference>
<dbReference type="InterPro" id="IPR006600">
    <property type="entry name" value="HTH_CenpB_DNA-bd_dom"/>
</dbReference>
<reference evidence="6 7" key="1">
    <citation type="submission" date="2023-02" db="EMBL/GenBank/DDBJ databases">
        <title>LHISI_Scaffold_Assembly.</title>
        <authorList>
            <person name="Stuart O.P."/>
            <person name="Cleave R."/>
            <person name="Magrath M.J.L."/>
            <person name="Mikheyev A.S."/>
        </authorList>
    </citation>
    <scope>NUCLEOTIDE SEQUENCE [LARGE SCALE GENOMIC DNA]</scope>
    <source>
        <strain evidence="6">Daus_M_001</strain>
        <tissue evidence="6">Leg muscle</tissue>
    </source>
</reference>
<evidence type="ECO:0000313" key="6">
    <source>
        <dbReference type="EMBL" id="KAJ8876442.1"/>
    </source>
</evidence>
<dbReference type="PANTHER" id="PTHR19303">
    <property type="entry name" value="TRANSPOSON"/>
    <property type="match status" value="1"/>
</dbReference>
<evidence type="ECO:0000256" key="2">
    <source>
        <dbReference type="ARBA" id="ARBA00023125"/>
    </source>
</evidence>
<evidence type="ECO:0000259" key="4">
    <source>
        <dbReference type="Pfam" id="PF03184"/>
    </source>
</evidence>
<feature type="domain" description="DDE-1" evidence="4">
    <location>
        <begin position="231"/>
        <end position="315"/>
    </location>
</feature>
<dbReference type="EMBL" id="JARBHB010000008">
    <property type="protein sequence ID" value="KAJ8876442.1"/>
    <property type="molecule type" value="Genomic_DNA"/>
</dbReference>